<sequence length="143" mass="16024">MWRRVSRLSSRLSPRRHRMGLAVRDLSSGRLPHRADVEHLAVVARFLGDAELAAGGGLGHDGGHGHDRHFLGVIKRSVDIRLLAEPDQIAGGRERQLEAAALATLERLARRYPDRIGRFLAVMRTELFGRRRGQEEPGVETLR</sequence>
<name>A0A401U422_CHIPU</name>
<evidence type="ECO:0000313" key="1">
    <source>
        <dbReference type="EMBL" id="GCC49625.1"/>
    </source>
</evidence>
<dbReference type="AlphaFoldDB" id="A0A401U422"/>
<comment type="caution">
    <text evidence="1">The sequence shown here is derived from an EMBL/GenBank/DDBJ whole genome shotgun (WGS) entry which is preliminary data.</text>
</comment>
<organism evidence="1 2">
    <name type="scientific">Chiloscyllium punctatum</name>
    <name type="common">Brownbanded bambooshark</name>
    <name type="synonym">Hemiscyllium punctatum</name>
    <dbReference type="NCBI Taxonomy" id="137246"/>
    <lineage>
        <taxon>Eukaryota</taxon>
        <taxon>Metazoa</taxon>
        <taxon>Chordata</taxon>
        <taxon>Craniata</taxon>
        <taxon>Vertebrata</taxon>
        <taxon>Chondrichthyes</taxon>
        <taxon>Elasmobranchii</taxon>
        <taxon>Galeomorphii</taxon>
        <taxon>Galeoidea</taxon>
        <taxon>Orectolobiformes</taxon>
        <taxon>Hemiscylliidae</taxon>
        <taxon>Chiloscyllium</taxon>
    </lineage>
</organism>
<feature type="non-terminal residue" evidence="1">
    <location>
        <position position="143"/>
    </location>
</feature>
<protein>
    <submittedName>
        <fullName evidence="1">Uncharacterized protein</fullName>
    </submittedName>
</protein>
<reference evidence="1 2" key="1">
    <citation type="journal article" date="2018" name="Nat. Ecol. Evol.">
        <title>Shark genomes provide insights into elasmobranch evolution and the origin of vertebrates.</title>
        <authorList>
            <person name="Hara Y"/>
            <person name="Yamaguchi K"/>
            <person name="Onimaru K"/>
            <person name="Kadota M"/>
            <person name="Koyanagi M"/>
            <person name="Keeley SD"/>
            <person name="Tatsumi K"/>
            <person name="Tanaka K"/>
            <person name="Motone F"/>
            <person name="Kageyama Y"/>
            <person name="Nozu R"/>
            <person name="Adachi N"/>
            <person name="Nishimura O"/>
            <person name="Nakagawa R"/>
            <person name="Tanegashima C"/>
            <person name="Kiyatake I"/>
            <person name="Matsumoto R"/>
            <person name="Murakumo K"/>
            <person name="Nishida K"/>
            <person name="Terakita A"/>
            <person name="Kuratani S"/>
            <person name="Sato K"/>
            <person name="Hyodo S Kuraku.S."/>
        </authorList>
    </citation>
    <scope>NUCLEOTIDE SEQUENCE [LARGE SCALE GENOMIC DNA]</scope>
</reference>
<keyword evidence="2" id="KW-1185">Reference proteome</keyword>
<evidence type="ECO:0000313" key="2">
    <source>
        <dbReference type="Proteomes" id="UP000287033"/>
    </source>
</evidence>
<dbReference type="Proteomes" id="UP000287033">
    <property type="component" value="Unassembled WGS sequence"/>
</dbReference>
<proteinExistence type="predicted"/>
<dbReference type="EMBL" id="BEZZ01271691">
    <property type="protein sequence ID" value="GCC49625.1"/>
    <property type="molecule type" value="Genomic_DNA"/>
</dbReference>
<gene>
    <name evidence="1" type="ORF">chiPu_0033760</name>
</gene>
<accession>A0A401U422</accession>